<evidence type="ECO:0000313" key="1">
    <source>
        <dbReference type="EMBL" id="GEU32289.1"/>
    </source>
</evidence>
<gene>
    <name evidence="1" type="ORF">Tci_004267</name>
</gene>
<dbReference type="CDD" id="cd09272">
    <property type="entry name" value="RNase_HI_RT_Ty1"/>
    <property type="match status" value="1"/>
</dbReference>
<protein>
    <submittedName>
        <fullName evidence="1">Retrotransposon protein, putative, unclassified</fullName>
    </submittedName>
</protein>
<dbReference type="AlphaFoldDB" id="A0A6L2J5L9"/>
<comment type="caution">
    <text evidence="1">The sequence shown here is derived from an EMBL/GenBank/DDBJ whole genome shotgun (WGS) entry which is preliminary data.</text>
</comment>
<reference evidence="1" key="1">
    <citation type="journal article" date="2019" name="Sci. Rep.">
        <title>Draft genome of Tanacetum cinerariifolium, the natural source of mosquito coil.</title>
        <authorList>
            <person name="Yamashiro T."/>
            <person name="Shiraishi A."/>
            <person name="Satake H."/>
            <person name="Nakayama K."/>
        </authorList>
    </citation>
    <scope>NUCLEOTIDE SEQUENCE</scope>
</reference>
<name>A0A6L2J5L9_TANCI</name>
<accession>A0A6L2J5L9</accession>
<sequence>MVNGGGPPLTTARPPVNEWVNSCYMVATSVAISRCSGSNTLHMESKKRLITDYGFQFNKIPLYCDNKIAIALCCNSVQYSRSKHIDVQYNFIKEQVENGIVELYFFQTEYQLADILTKPLPRERFNFLIEKLRIKSMSLDMLKLLAEETDDQNQRDLPKDIPLVSVEVLRYDIKRSKCENTRIVPTEMELILEQTQQGISHEVSVNTSTVRNTKLLSGIEDNRHGLSDTMHKPSLATQGLLIDSCFTSHEDYTYFYRVSHSELVGIEKVKDSILQVGNPVNDIHLKLNLPDDRSILTNSKKDSILQVGNPVNDIHLKLNLPDDRSILTNSKVTPTKHGRMTKPYSSLRFIANCFDAGYLKIDVKGFASALAVLIIVASQSRQHGKSEPIPPVLAGSWERIPKLNHLITLIQ</sequence>
<proteinExistence type="predicted"/>
<dbReference type="EMBL" id="BKCJ010000338">
    <property type="protein sequence ID" value="GEU32289.1"/>
    <property type="molecule type" value="Genomic_DNA"/>
</dbReference>
<organism evidence="1">
    <name type="scientific">Tanacetum cinerariifolium</name>
    <name type="common">Dalmatian daisy</name>
    <name type="synonym">Chrysanthemum cinerariifolium</name>
    <dbReference type="NCBI Taxonomy" id="118510"/>
    <lineage>
        <taxon>Eukaryota</taxon>
        <taxon>Viridiplantae</taxon>
        <taxon>Streptophyta</taxon>
        <taxon>Embryophyta</taxon>
        <taxon>Tracheophyta</taxon>
        <taxon>Spermatophyta</taxon>
        <taxon>Magnoliopsida</taxon>
        <taxon>eudicotyledons</taxon>
        <taxon>Gunneridae</taxon>
        <taxon>Pentapetalae</taxon>
        <taxon>asterids</taxon>
        <taxon>campanulids</taxon>
        <taxon>Asterales</taxon>
        <taxon>Asteraceae</taxon>
        <taxon>Asteroideae</taxon>
        <taxon>Anthemideae</taxon>
        <taxon>Anthemidinae</taxon>
        <taxon>Tanacetum</taxon>
    </lineage>
</organism>